<dbReference type="Gene3D" id="3.10.450.50">
    <property type="match status" value="1"/>
</dbReference>
<evidence type="ECO:0000256" key="1">
    <source>
        <dbReference type="SAM" id="MobiDB-lite"/>
    </source>
</evidence>
<dbReference type="Pfam" id="PF06685">
    <property type="entry name" value="DUF1186"/>
    <property type="match status" value="1"/>
</dbReference>
<dbReference type="InterPro" id="IPR004027">
    <property type="entry name" value="SEC_C_motif"/>
</dbReference>
<dbReference type="AlphaFoldDB" id="A0A3B0UMF9"/>
<name>A0A3B0UMF9_9ZZZZ</name>
<evidence type="ECO:0000313" key="2">
    <source>
        <dbReference type="EMBL" id="VAW29413.1"/>
    </source>
</evidence>
<accession>A0A3B0UMF9</accession>
<proteinExistence type="predicted"/>
<dbReference type="Pfam" id="PF02810">
    <property type="entry name" value="SEC-C"/>
    <property type="match status" value="1"/>
</dbReference>
<dbReference type="SUPFAM" id="SSF103642">
    <property type="entry name" value="Sec-C motif"/>
    <property type="match status" value="1"/>
</dbReference>
<feature type="region of interest" description="Disordered" evidence="1">
    <location>
        <begin position="481"/>
        <end position="515"/>
    </location>
</feature>
<gene>
    <name evidence="2" type="ORF">MNBD_BACTEROID07-163</name>
</gene>
<reference evidence="2" key="1">
    <citation type="submission" date="2018-06" db="EMBL/GenBank/DDBJ databases">
        <authorList>
            <person name="Zhirakovskaya E."/>
        </authorList>
    </citation>
    <scope>NUCLEOTIDE SEQUENCE</scope>
</reference>
<dbReference type="EMBL" id="UOET01000363">
    <property type="protein sequence ID" value="VAW29413.1"/>
    <property type="molecule type" value="Genomic_DNA"/>
</dbReference>
<evidence type="ECO:0008006" key="3">
    <source>
        <dbReference type="Google" id="ProtNLM"/>
    </source>
</evidence>
<organism evidence="2">
    <name type="scientific">hydrothermal vent metagenome</name>
    <dbReference type="NCBI Taxonomy" id="652676"/>
    <lineage>
        <taxon>unclassified sequences</taxon>
        <taxon>metagenomes</taxon>
        <taxon>ecological metagenomes</taxon>
    </lineage>
</organism>
<dbReference type="Gene3D" id="1.25.40.10">
    <property type="entry name" value="Tetratricopeptide repeat domain"/>
    <property type="match status" value="1"/>
</dbReference>
<sequence>MDKKELLLSGYEITGDEYFMKTLYPVPDELDSQLEDLYHLALKGKQSAVKKFIRLIEKYPKVPALKNFLSVLYSNMGKIEKSYEVNHWIVAEHPEYLFGKLNMAAELYLKNEYDKIPEVLGESMELKSLYPQRDTFHIVEASGFFKIAILYFSAIGDLEQAEIRLDVLKEIAPESEDLKTAEGTFNRAKTEAVFTETKEKAIEVTVNKSILTDVETPPEFTHKAIELLYENDFYIDNNIITEILELPRQSLINDLNKVLKDSIIRYNHFKTKADNEGFDDKNFSFVIHALLLLSEIEASESLANIFEILRQEEDYIELFIDDILTEYMWLVFYKMAASNLDACKKFMFEPGIYSFCKSSVSEMANQVVLHQPERRNEIVEWYRDIFRFFLNSNSNDNVIDSNLLGMMVNDVLDFKGVELLPEIEKLYKKEIVDLFACGDIDAVKKHLDDSESMNYKRDIISVFKMYDDIKSWGSDDSTADDIRDENIDIPGDMKPVNTGKKPGRNDPCPCGSGKKYKKCCMNK</sequence>
<dbReference type="InterPro" id="IPR010602">
    <property type="entry name" value="DUF1186"/>
</dbReference>
<protein>
    <recommendedName>
        <fullName evidence="3">Protein export cytoplasm protein SecA ATPase RNA helicase (TC 3.A.5.1.1)</fullName>
    </recommendedName>
</protein>
<dbReference type="SUPFAM" id="SSF48452">
    <property type="entry name" value="TPR-like"/>
    <property type="match status" value="1"/>
</dbReference>
<dbReference type="InterPro" id="IPR011990">
    <property type="entry name" value="TPR-like_helical_dom_sf"/>
</dbReference>